<dbReference type="Pfam" id="PF07732">
    <property type="entry name" value="Cu-oxidase_3"/>
    <property type="match status" value="2"/>
</dbReference>
<gene>
    <name evidence="11" type="ORF">F2P81_005346</name>
</gene>
<evidence type="ECO:0000313" key="12">
    <source>
        <dbReference type="Proteomes" id="UP000438429"/>
    </source>
</evidence>
<dbReference type="SUPFAM" id="SSF56235">
    <property type="entry name" value="N-terminal nucleophile aminohydrolases (Ntn hydrolases)"/>
    <property type="match status" value="1"/>
</dbReference>
<feature type="domain" description="Plastocyanin-like" evidence="10">
    <location>
        <begin position="564"/>
        <end position="671"/>
    </location>
</feature>
<dbReference type="EMBL" id="VEVO01000005">
    <property type="protein sequence ID" value="KAF0041814.1"/>
    <property type="molecule type" value="Genomic_DNA"/>
</dbReference>
<dbReference type="AlphaFoldDB" id="A0A6A4TF11"/>
<evidence type="ECO:0000256" key="2">
    <source>
        <dbReference type="ARBA" id="ARBA00006193"/>
    </source>
</evidence>
<evidence type="ECO:0000313" key="11">
    <source>
        <dbReference type="EMBL" id="KAF0041814.1"/>
    </source>
</evidence>
<dbReference type="PANTHER" id="PTHR43881">
    <property type="entry name" value="GAMMA-GLUTAMYLTRANSPEPTIDASE (AFU_ORTHOLOGUE AFUA_4G13580)"/>
    <property type="match status" value="1"/>
</dbReference>
<evidence type="ECO:0000256" key="8">
    <source>
        <dbReference type="SAM" id="MobiDB-lite"/>
    </source>
</evidence>
<dbReference type="InterPro" id="IPR029055">
    <property type="entry name" value="Ntn_hydrolases_N"/>
</dbReference>
<dbReference type="InterPro" id="IPR043137">
    <property type="entry name" value="GGT_ssub_C"/>
</dbReference>
<dbReference type="SUPFAM" id="SSF49503">
    <property type="entry name" value="Cupredoxins"/>
    <property type="match status" value="3"/>
</dbReference>
<sequence length="1023" mass="113253">MCQQELGERGKPAFYQGRVGQAIVDVIGRHGGVMTLDDLSSHDSEVIVPASTEYKGVCLWEPPPNSQGLAALLLLNILDNFPLKDRDRHVSLYMHVMKQIAERNREKAGNYNLCLLYMRCNNLVTSKAGFTCSAMEGLEPGLMPGSDTVYFCVIDSEGNACSFVNSTYMGFGTGLIPKDCGFSLQNRGANFSLRRGHVNCVAGGKRPYHTIIAALLTASATESQKPQLLAALGVMGALMQTQGHVQVLLNMLEFGMNPQQALDAPRVNVEYDQKTDEWSVHLEEGVDQEVAEELKRRGQKVNWPVTAALTLPSPPTVFSRVSSPHSSPLLCSLQLSLGLALLPLALCCILANLLLLFPMGEIHYIQQDRLASYIWYFGGLGGGGLLMLVPAVVFITLGKCSCCWNESLMMCGSVLAAVVGLVGSGYCFVISGFTLLQGPQCFTARGWSYPFADQGGRYLLQPETWSRCVQPLRIVEWNVTLLCVLLGLAALEFILCLLQLGSGLVNAVCRPCCYKQEYSLNAEASVFLKRGPQRIGSTYKKAVYKQYTDATYRVEVTKSDWLGYLGPLLMAEEGDTVVVHLKNAASRPYSIHPHGLNYSKGNEGALYPDGTGPELKRDDSVAPGTWVTYEWTFSEFNSPTSEDSNCLTRFYHSHVAAPKDINTGLIGPLILCKRGTLDVHGDKSGDYLYALLFMVSDENFSWYLDENIRTYVTSPAAKLKEDEDFIESNKMHVLFCGFNFTVLDHLCVRVCVCVCSEADMFVTRGRDRIGSRYKKVRYVEYVDNTFLTKMLRSPHEQHLGILGPVLRAEEKDTIRVVFKNKASRPYSIQPHGVQYSIEQDGTLYHNELEGVVTPPPAALVRPGTVHTYEWTVPVGAGPVQGEADCLTYLYYSGVDPTKDTNSGLAGPLLVCRPRSLKKGEQKNYNKEFHLVATVFDENLSWNLPGLTMCKGDKVTWHLSGLGSETDVNSLYFQGNRFLYRQNRRDSISVFPHISHTVTMEPDSMGSHSSCPTGEIQDISHFNK</sequence>
<dbReference type="Pfam" id="PF01019">
    <property type="entry name" value="G_glu_transpept"/>
    <property type="match status" value="1"/>
</dbReference>
<dbReference type="FunFam" id="2.60.40.420:FF:000028">
    <property type="entry name" value="Ceruloplasmin"/>
    <property type="match status" value="2"/>
</dbReference>
<dbReference type="InterPro" id="IPR052896">
    <property type="entry name" value="GGT-like_enzyme"/>
</dbReference>
<evidence type="ECO:0000259" key="10">
    <source>
        <dbReference type="Pfam" id="PF07732"/>
    </source>
</evidence>
<evidence type="ECO:0000256" key="4">
    <source>
        <dbReference type="ARBA" id="ARBA00010609"/>
    </source>
</evidence>
<comment type="similarity">
    <text evidence="3">Belongs to the gamma-glutamyltransferase family.</text>
</comment>
<dbReference type="Gene3D" id="1.10.246.230">
    <property type="match status" value="1"/>
</dbReference>
<evidence type="ECO:0000256" key="7">
    <source>
        <dbReference type="ARBA" id="ARBA00023136"/>
    </source>
</evidence>
<evidence type="ECO:0000256" key="6">
    <source>
        <dbReference type="ARBA" id="ARBA00022989"/>
    </source>
</evidence>
<dbReference type="Gene3D" id="2.60.40.420">
    <property type="entry name" value="Cupredoxins - blue copper proteins"/>
    <property type="match status" value="3"/>
</dbReference>
<dbReference type="PANTHER" id="PTHR43881:SF1">
    <property type="entry name" value="GAMMA-GLUTAMYLTRANSPEPTIDASE (AFU_ORTHOLOGUE AFUA_4G13580)"/>
    <property type="match status" value="1"/>
</dbReference>
<keyword evidence="6 9" id="KW-1133">Transmembrane helix</keyword>
<feature type="transmembrane region" description="Helical" evidence="9">
    <location>
        <begin position="370"/>
        <end position="395"/>
    </location>
</feature>
<keyword evidence="5 9" id="KW-0812">Transmembrane</keyword>
<proteinExistence type="inferred from homology"/>
<comment type="similarity">
    <text evidence="4">Belongs to the multicopper oxidase family.</text>
</comment>
<dbReference type="Pfam" id="PF05805">
    <property type="entry name" value="L6_membrane"/>
    <property type="match status" value="1"/>
</dbReference>
<feature type="transmembrane region" description="Helical" evidence="9">
    <location>
        <begin position="407"/>
        <end position="436"/>
    </location>
</feature>
<protein>
    <recommendedName>
        <fullName evidence="10">Plastocyanin-like domain-containing protein</fullName>
    </recommendedName>
</protein>
<name>A0A6A4TF11_SCOMX</name>
<dbReference type="InterPro" id="IPR008972">
    <property type="entry name" value="Cupredoxin"/>
</dbReference>
<evidence type="ECO:0000256" key="9">
    <source>
        <dbReference type="SAM" id="Phobius"/>
    </source>
</evidence>
<evidence type="ECO:0000256" key="5">
    <source>
        <dbReference type="ARBA" id="ARBA00022692"/>
    </source>
</evidence>
<feature type="transmembrane region" description="Helical" evidence="9">
    <location>
        <begin position="479"/>
        <end position="500"/>
    </location>
</feature>
<feature type="transmembrane region" description="Helical" evidence="9">
    <location>
        <begin position="335"/>
        <end position="358"/>
    </location>
</feature>
<comment type="caution">
    <text evidence="11">The sequence shown here is derived from an EMBL/GenBank/DDBJ whole genome shotgun (WGS) entry which is preliminary data.</text>
</comment>
<comment type="similarity">
    <text evidence="2">Belongs to the L6 tetraspanin family.</text>
</comment>
<accession>A0A6A4TF11</accession>
<keyword evidence="7 9" id="KW-0472">Membrane</keyword>
<comment type="subcellular location">
    <subcellularLocation>
        <location evidence="1">Membrane</location>
        <topology evidence="1">Multi-pass membrane protein</topology>
    </subcellularLocation>
</comment>
<dbReference type="Gene3D" id="3.60.20.40">
    <property type="match status" value="1"/>
</dbReference>
<organism evidence="11 12">
    <name type="scientific">Scophthalmus maximus</name>
    <name type="common">Turbot</name>
    <name type="synonym">Psetta maxima</name>
    <dbReference type="NCBI Taxonomy" id="52904"/>
    <lineage>
        <taxon>Eukaryota</taxon>
        <taxon>Metazoa</taxon>
        <taxon>Chordata</taxon>
        <taxon>Craniata</taxon>
        <taxon>Vertebrata</taxon>
        <taxon>Euteleostomi</taxon>
        <taxon>Actinopterygii</taxon>
        <taxon>Neopterygii</taxon>
        <taxon>Teleostei</taxon>
        <taxon>Neoteleostei</taxon>
        <taxon>Acanthomorphata</taxon>
        <taxon>Carangaria</taxon>
        <taxon>Pleuronectiformes</taxon>
        <taxon>Pleuronectoidei</taxon>
        <taxon>Scophthalmidae</taxon>
        <taxon>Scophthalmus</taxon>
    </lineage>
</organism>
<dbReference type="GO" id="GO:0005507">
    <property type="term" value="F:copper ion binding"/>
    <property type="evidence" value="ECO:0007669"/>
    <property type="project" value="InterPro"/>
</dbReference>
<dbReference type="InterPro" id="IPR011707">
    <property type="entry name" value="Cu-oxidase-like_N"/>
</dbReference>
<dbReference type="InterPro" id="IPR008661">
    <property type="entry name" value="L6_membrane"/>
</dbReference>
<evidence type="ECO:0000256" key="1">
    <source>
        <dbReference type="ARBA" id="ARBA00004141"/>
    </source>
</evidence>
<reference evidence="11 12" key="1">
    <citation type="submission" date="2019-06" db="EMBL/GenBank/DDBJ databases">
        <title>Draft genomes of female and male turbot (Scophthalmus maximus).</title>
        <authorList>
            <person name="Xu H."/>
            <person name="Xu X.-W."/>
            <person name="Shao C."/>
            <person name="Chen S."/>
        </authorList>
    </citation>
    <scope>NUCLEOTIDE SEQUENCE [LARGE SCALE GENOMIC DNA]</scope>
    <source>
        <strain evidence="11">Ysfricsl-2016a</strain>
        <tissue evidence="11">Blood</tissue>
    </source>
</reference>
<feature type="domain" description="Plastocyanin-like" evidence="10">
    <location>
        <begin position="801"/>
        <end position="911"/>
    </location>
</feature>
<dbReference type="Proteomes" id="UP000438429">
    <property type="component" value="Unassembled WGS sequence"/>
</dbReference>
<feature type="region of interest" description="Disordered" evidence="8">
    <location>
        <begin position="1000"/>
        <end position="1023"/>
    </location>
</feature>
<dbReference type="PRINTS" id="PR01210">
    <property type="entry name" value="GGTRANSPTASE"/>
</dbReference>
<dbReference type="GO" id="GO:0016020">
    <property type="term" value="C:membrane"/>
    <property type="evidence" value="ECO:0007669"/>
    <property type="project" value="UniProtKB-SubCell"/>
</dbReference>
<evidence type="ECO:0000256" key="3">
    <source>
        <dbReference type="ARBA" id="ARBA00009381"/>
    </source>
</evidence>